<reference evidence="1 2" key="1">
    <citation type="submission" date="2019-05" db="EMBL/GenBank/DDBJ databases">
        <title>Another draft genome of Portunus trituberculatus and its Hox gene families provides insights of decapod evolution.</title>
        <authorList>
            <person name="Jeong J.-H."/>
            <person name="Song I."/>
            <person name="Kim S."/>
            <person name="Choi T."/>
            <person name="Kim D."/>
            <person name="Ryu S."/>
            <person name="Kim W."/>
        </authorList>
    </citation>
    <scope>NUCLEOTIDE SEQUENCE [LARGE SCALE GENOMIC DNA]</scope>
    <source>
        <tissue evidence="1">Muscle</tissue>
    </source>
</reference>
<name>A0A5B7HZ37_PORTR</name>
<organism evidence="1 2">
    <name type="scientific">Portunus trituberculatus</name>
    <name type="common">Swimming crab</name>
    <name type="synonym">Neptunus trituberculatus</name>
    <dbReference type="NCBI Taxonomy" id="210409"/>
    <lineage>
        <taxon>Eukaryota</taxon>
        <taxon>Metazoa</taxon>
        <taxon>Ecdysozoa</taxon>
        <taxon>Arthropoda</taxon>
        <taxon>Crustacea</taxon>
        <taxon>Multicrustacea</taxon>
        <taxon>Malacostraca</taxon>
        <taxon>Eumalacostraca</taxon>
        <taxon>Eucarida</taxon>
        <taxon>Decapoda</taxon>
        <taxon>Pleocyemata</taxon>
        <taxon>Brachyura</taxon>
        <taxon>Eubrachyura</taxon>
        <taxon>Portunoidea</taxon>
        <taxon>Portunidae</taxon>
        <taxon>Portuninae</taxon>
        <taxon>Portunus</taxon>
    </lineage>
</organism>
<keyword evidence="2" id="KW-1185">Reference proteome</keyword>
<dbReference type="AlphaFoldDB" id="A0A5B7HZ37"/>
<evidence type="ECO:0000313" key="2">
    <source>
        <dbReference type="Proteomes" id="UP000324222"/>
    </source>
</evidence>
<dbReference type="Proteomes" id="UP000324222">
    <property type="component" value="Unassembled WGS sequence"/>
</dbReference>
<proteinExistence type="predicted"/>
<sequence>MRSQRPPDRTIRYRIKTSNIPADLSNAFFSKTQVPHTKCFRSGPYIIVGVASEADRDAHTLSTATENLKLLGFESQDQISARTILARRIDDYILKKDNDILREEIEDKNNIKIEDLKIILKAHMLKIRFNTKHEAENTKNKGIKAFSQIIPQYNINIEEYLPVTQCYK</sequence>
<accession>A0A5B7HZ37</accession>
<evidence type="ECO:0000313" key="1">
    <source>
        <dbReference type="EMBL" id="MPC75253.1"/>
    </source>
</evidence>
<protein>
    <submittedName>
        <fullName evidence="1">Uncharacterized protein</fullName>
    </submittedName>
</protein>
<dbReference type="OrthoDB" id="3039988at2759"/>
<gene>
    <name evidence="1" type="ORF">E2C01_069637</name>
</gene>
<comment type="caution">
    <text evidence="1">The sequence shown here is derived from an EMBL/GenBank/DDBJ whole genome shotgun (WGS) entry which is preliminary data.</text>
</comment>
<dbReference type="EMBL" id="VSRR010040692">
    <property type="protein sequence ID" value="MPC75253.1"/>
    <property type="molecule type" value="Genomic_DNA"/>
</dbReference>